<evidence type="ECO:0000313" key="2">
    <source>
        <dbReference type="Proteomes" id="UP001349343"/>
    </source>
</evidence>
<keyword evidence="2" id="KW-1185">Reference proteome</keyword>
<protein>
    <recommendedName>
        <fullName evidence="3">Cytidyltransferase-like domain-containing protein</fullName>
    </recommendedName>
</protein>
<evidence type="ECO:0008006" key="3">
    <source>
        <dbReference type="Google" id="ProtNLM"/>
    </source>
</evidence>
<dbReference type="SUPFAM" id="SSF52374">
    <property type="entry name" value="Nucleotidylyl transferase"/>
    <property type="match status" value="1"/>
</dbReference>
<dbReference type="InterPro" id="IPR014729">
    <property type="entry name" value="Rossmann-like_a/b/a_fold"/>
</dbReference>
<accession>A0ABZ0Z1S4</accession>
<proteinExistence type="predicted"/>
<reference evidence="1 2" key="1">
    <citation type="submission" date="2023-11" db="EMBL/GenBank/DDBJ databases">
        <authorList>
            <person name="Cook R."/>
            <person name="Crisci M."/>
            <person name="Pye H."/>
            <person name="Adriaenssens E."/>
            <person name="Santini J."/>
        </authorList>
    </citation>
    <scope>NUCLEOTIDE SEQUENCE [LARGE SCALE GENOMIC DNA]</scope>
    <source>
        <strain evidence="1">Lak_Megaphage_RVC_JS4_GC31</strain>
    </source>
</reference>
<dbReference type="Gene3D" id="3.40.50.620">
    <property type="entry name" value="HUPs"/>
    <property type="match status" value="1"/>
</dbReference>
<organism evidence="1 2">
    <name type="scientific">phage Lak_Megaphage_RVC_JS4_GC31</name>
    <dbReference type="NCBI Taxonomy" id="3109228"/>
    <lineage>
        <taxon>Viruses</taxon>
        <taxon>Duplodnaviria</taxon>
        <taxon>Heunggongvirae</taxon>
        <taxon>Uroviricota</taxon>
        <taxon>Caudoviricetes</taxon>
        <taxon>Caudoviricetes code 15 clade</taxon>
    </lineage>
</organism>
<name>A0ABZ0Z1S4_9CAUD</name>
<dbReference type="Proteomes" id="UP001349343">
    <property type="component" value="Segment"/>
</dbReference>
<dbReference type="EMBL" id="OR769222">
    <property type="protein sequence ID" value="WQJ52964.1"/>
    <property type="molecule type" value="Genomic_DNA"/>
</dbReference>
<evidence type="ECO:0000313" key="1">
    <source>
        <dbReference type="EMBL" id="WQJ52964.1"/>
    </source>
</evidence>
<sequence>MSKNILLFPGGFKPVHDGHLSILESHISNIDNVHIDEVRIYISPKDRDCITADTSLWFFNNIKDTLSNLYNVNIITEISNIPSPVGKCYNDVSTSLTLDKFCMVSSNKDSDIIRKEDFIKTYHVGGRKYDSSKGEQTIYINADIEPVYYNGRIDSYNGLYVSSTIVRQDLRNRDFKMFTTAYKHMLDSNILPINILEEYYNRLIKLIQFIIIFVKDK</sequence>